<comment type="caution">
    <text evidence="2">The sequence shown here is derived from an EMBL/GenBank/DDBJ whole genome shotgun (WGS) entry which is preliminary data.</text>
</comment>
<dbReference type="SUPFAM" id="SSF55729">
    <property type="entry name" value="Acyl-CoA N-acyltransferases (Nat)"/>
    <property type="match status" value="1"/>
</dbReference>
<dbReference type="InterPro" id="IPR016181">
    <property type="entry name" value="Acyl_CoA_acyltransferase"/>
</dbReference>
<dbReference type="PANTHER" id="PTHR43792">
    <property type="entry name" value="GNAT FAMILY, PUTATIVE (AFU_ORTHOLOGUE AFUA_3G00765)-RELATED-RELATED"/>
    <property type="match status" value="1"/>
</dbReference>
<reference evidence="2" key="1">
    <citation type="submission" date="2023-04" db="EMBL/GenBank/DDBJ databases">
        <title>Black Yeasts Isolated from many extreme environments.</title>
        <authorList>
            <person name="Coleine C."/>
            <person name="Stajich J.E."/>
            <person name="Selbmann L."/>
        </authorList>
    </citation>
    <scope>NUCLEOTIDE SEQUENCE</scope>
    <source>
        <strain evidence="2">CCFEE 5312</strain>
    </source>
</reference>
<dbReference type="GO" id="GO:0016747">
    <property type="term" value="F:acyltransferase activity, transferring groups other than amino-acyl groups"/>
    <property type="evidence" value="ECO:0007669"/>
    <property type="project" value="InterPro"/>
</dbReference>
<protein>
    <recommendedName>
        <fullName evidence="1">N-acetyltransferase domain-containing protein</fullName>
    </recommendedName>
</protein>
<dbReference type="Proteomes" id="UP001271007">
    <property type="component" value="Unassembled WGS sequence"/>
</dbReference>
<dbReference type="Pfam" id="PF13302">
    <property type="entry name" value="Acetyltransf_3"/>
    <property type="match status" value="1"/>
</dbReference>
<keyword evidence="3" id="KW-1185">Reference proteome</keyword>
<feature type="domain" description="N-acetyltransferase" evidence="1">
    <location>
        <begin position="20"/>
        <end position="187"/>
    </location>
</feature>
<name>A0AAJ0LWS2_9PEZI</name>
<proteinExistence type="predicted"/>
<dbReference type="Gene3D" id="3.40.630.30">
    <property type="match status" value="1"/>
</dbReference>
<accession>A0AAJ0LWS2</accession>
<dbReference type="InterPro" id="IPR000182">
    <property type="entry name" value="GNAT_dom"/>
</dbReference>
<sequence length="215" mass="23626">MAAETDALEPEFHEIWTPRLRLRTLRVADASALLGLISKEEVMRWTSHGVVTTVEQAERWTKDRALGKDVFNFAIELRDYQSSDTVQRPIIGVVGSFHLPEAGYMIDPSYAGHGYATEAFSAVLPQLFDRIPRLSEGGLGYDHVEGWVDAANTRSRRILEKCGFTLCEIVPPKPEHAGAVMFGKARPGGKTLEELGLLASPADGVRSEAPTPPVQ</sequence>
<organism evidence="2 3">
    <name type="scientific">Extremus antarcticus</name>
    <dbReference type="NCBI Taxonomy" id="702011"/>
    <lineage>
        <taxon>Eukaryota</taxon>
        <taxon>Fungi</taxon>
        <taxon>Dikarya</taxon>
        <taxon>Ascomycota</taxon>
        <taxon>Pezizomycotina</taxon>
        <taxon>Dothideomycetes</taxon>
        <taxon>Dothideomycetidae</taxon>
        <taxon>Mycosphaerellales</taxon>
        <taxon>Extremaceae</taxon>
        <taxon>Extremus</taxon>
    </lineage>
</organism>
<evidence type="ECO:0000313" key="3">
    <source>
        <dbReference type="Proteomes" id="UP001271007"/>
    </source>
</evidence>
<evidence type="ECO:0000259" key="1">
    <source>
        <dbReference type="PROSITE" id="PS51186"/>
    </source>
</evidence>
<dbReference type="PANTHER" id="PTHR43792:SF1">
    <property type="entry name" value="N-ACETYLTRANSFERASE DOMAIN-CONTAINING PROTEIN"/>
    <property type="match status" value="1"/>
</dbReference>
<gene>
    <name evidence="2" type="ORF">LTR09_001312</name>
</gene>
<evidence type="ECO:0000313" key="2">
    <source>
        <dbReference type="EMBL" id="KAK3058234.1"/>
    </source>
</evidence>
<dbReference type="EMBL" id="JAWDJX010000002">
    <property type="protein sequence ID" value="KAK3058234.1"/>
    <property type="molecule type" value="Genomic_DNA"/>
</dbReference>
<dbReference type="InterPro" id="IPR051531">
    <property type="entry name" value="N-acetyltransferase"/>
</dbReference>
<dbReference type="AlphaFoldDB" id="A0AAJ0LWS2"/>
<dbReference type="PROSITE" id="PS51186">
    <property type="entry name" value="GNAT"/>
    <property type="match status" value="1"/>
</dbReference>